<gene>
    <name evidence="1" type="ORF">AMECASPLE_004384</name>
</gene>
<comment type="caution">
    <text evidence="1">The sequence shown here is derived from an EMBL/GenBank/DDBJ whole genome shotgun (WGS) entry which is preliminary data.</text>
</comment>
<accession>A0ABV0XBV4</accession>
<protein>
    <submittedName>
        <fullName evidence="1">Uncharacterized protein</fullName>
    </submittedName>
</protein>
<evidence type="ECO:0000313" key="1">
    <source>
        <dbReference type="EMBL" id="MEQ2278926.1"/>
    </source>
</evidence>
<keyword evidence="2" id="KW-1185">Reference proteome</keyword>
<name>A0ABV0XBV4_9TELE</name>
<reference evidence="1 2" key="1">
    <citation type="submission" date="2021-06" db="EMBL/GenBank/DDBJ databases">
        <authorList>
            <person name="Palmer J.M."/>
        </authorList>
    </citation>
    <scope>NUCLEOTIDE SEQUENCE [LARGE SCALE GENOMIC DNA]</scope>
    <source>
        <strain evidence="1 2">AS_MEX2019</strain>
        <tissue evidence="1">Muscle</tissue>
    </source>
</reference>
<evidence type="ECO:0000313" key="2">
    <source>
        <dbReference type="Proteomes" id="UP001469553"/>
    </source>
</evidence>
<dbReference type="Proteomes" id="UP001469553">
    <property type="component" value="Unassembled WGS sequence"/>
</dbReference>
<sequence>MQLTQTHTSCTAIFTLNNTFPFYHYAVTHRRAPSVQCICRQKTHKSRIHPSSTLHGLNMHVVHLNHHHFPDRRLRRPGGSLQHADHSHDRLHAGSTWSLRPLQQTVLQETKQCTVHLQI</sequence>
<dbReference type="EMBL" id="JAHRIP010000186">
    <property type="protein sequence ID" value="MEQ2278926.1"/>
    <property type="molecule type" value="Genomic_DNA"/>
</dbReference>
<organism evidence="1 2">
    <name type="scientific">Ameca splendens</name>
    <dbReference type="NCBI Taxonomy" id="208324"/>
    <lineage>
        <taxon>Eukaryota</taxon>
        <taxon>Metazoa</taxon>
        <taxon>Chordata</taxon>
        <taxon>Craniata</taxon>
        <taxon>Vertebrata</taxon>
        <taxon>Euteleostomi</taxon>
        <taxon>Actinopterygii</taxon>
        <taxon>Neopterygii</taxon>
        <taxon>Teleostei</taxon>
        <taxon>Neoteleostei</taxon>
        <taxon>Acanthomorphata</taxon>
        <taxon>Ovalentaria</taxon>
        <taxon>Atherinomorphae</taxon>
        <taxon>Cyprinodontiformes</taxon>
        <taxon>Goodeidae</taxon>
        <taxon>Ameca</taxon>
    </lineage>
</organism>
<proteinExistence type="predicted"/>